<organism evidence="1 2">
    <name type="scientific">Naganishia adeliensis</name>
    <dbReference type="NCBI Taxonomy" id="92952"/>
    <lineage>
        <taxon>Eukaryota</taxon>
        <taxon>Fungi</taxon>
        <taxon>Dikarya</taxon>
        <taxon>Basidiomycota</taxon>
        <taxon>Agaricomycotina</taxon>
        <taxon>Tremellomycetes</taxon>
        <taxon>Filobasidiales</taxon>
        <taxon>Filobasidiaceae</taxon>
        <taxon>Naganishia</taxon>
    </lineage>
</organism>
<accession>A0ACC2V4W5</accession>
<dbReference type="EMBL" id="JASBWS010000142">
    <property type="protein sequence ID" value="KAJ9094158.1"/>
    <property type="molecule type" value="Genomic_DNA"/>
</dbReference>
<evidence type="ECO:0000313" key="1">
    <source>
        <dbReference type="EMBL" id="KAJ9094158.1"/>
    </source>
</evidence>
<sequence length="150" mass="17162">MHFADSCCVELKGVNGTHGRRNNNQVSTSDDASDSSIWYSGDIRIANCQRIGHWSHEHLRIEYGKQDSVVRMHVPKNSYTLGNRGVYYVLLDLEKRCWPDLRRPLPAMTFPFHFTGKQMSRLDAIAKAWRGSQAKRDVAASRTIRGEERA</sequence>
<reference evidence="1" key="1">
    <citation type="submission" date="2023-04" db="EMBL/GenBank/DDBJ databases">
        <title>Draft Genome sequencing of Naganishia species isolated from polar environments using Oxford Nanopore Technology.</title>
        <authorList>
            <person name="Leo P."/>
            <person name="Venkateswaran K."/>
        </authorList>
    </citation>
    <scope>NUCLEOTIDE SEQUENCE</scope>
    <source>
        <strain evidence="1">MNA-CCFEE 5262</strain>
    </source>
</reference>
<protein>
    <submittedName>
        <fullName evidence="1">Uncharacterized protein</fullName>
    </submittedName>
</protein>
<name>A0ACC2V4W5_9TREE</name>
<evidence type="ECO:0000313" key="2">
    <source>
        <dbReference type="Proteomes" id="UP001230649"/>
    </source>
</evidence>
<dbReference type="Proteomes" id="UP001230649">
    <property type="component" value="Unassembled WGS sequence"/>
</dbReference>
<comment type="caution">
    <text evidence="1">The sequence shown here is derived from an EMBL/GenBank/DDBJ whole genome shotgun (WGS) entry which is preliminary data.</text>
</comment>
<keyword evidence="2" id="KW-1185">Reference proteome</keyword>
<proteinExistence type="predicted"/>
<gene>
    <name evidence="1" type="ORF">QFC20_006956</name>
</gene>